<organism evidence="1 2">
    <name type="scientific">Chloebia gouldiae</name>
    <name type="common">Gouldian finch</name>
    <name type="synonym">Erythrura gouldiae</name>
    <dbReference type="NCBI Taxonomy" id="44316"/>
    <lineage>
        <taxon>Eukaryota</taxon>
        <taxon>Metazoa</taxon>
        <taxon>Chordata</taxon>
        <taxon>Craniata</taxon>
        <taxon>Vertebrata</taxon>
        <taxon>Euteleostomi</taxon>
        <taxon>Archelosauria</taxon>
        <taxon>Archosauria</taxon>
        <taxon>Dinosauria</taxon>
        <taxon>Saurischia</taxon>
        <taxon>Theropoda</taxon>
        <taxon>Coelurosauria</taxon>
        <taxon>Aves</taxon>
        <taxon>Neognathae</taxon>
        <taxon>Neoaves</taxon>
        <taxon>Telluraves</taxon>
        <taxon>Australaves</taxon>
        <taxon>Passeriformes</taxon>
        <taxon>Passeroidea</taxon>
        <taxon>Passeridae</taxon>
        <taxon>Chloebia</taxon>
    </lineage>
</organism>
<comment type="caution">
    <text evidence="1">The sequence shown here is derived from an EMBL/GenBank/DDBJ whole genome shotgun (WGS) entry which is preliminary data.</text>
</comment>
<accession>A0A3L8S0V1</accession>
<gene>
    <name evidence="1" type="ORF">DV515_00013460</name>
</gene>
<dbReference type="OrthoDB" id="10629604at2759"/>
<evidence type="ECO:0000313" key="1">
    <source>
        <dbReference type="EMBL" id="RLV93313.1"/>
    </source>
</evidence>
<sequence length="74" mass="7929">MCYGASCSRNSLGMKCHHLKLEDLKIFCRLEFSSPPCPLQLDAGASSSSTGLYPSDNTPTVTLLIKSPALLRGV</sequence>
<reference evidence="1 2" key="1">
    <citation type="journal article" date="2018" name="Proc. R. Soc. B">
        <title>A non-coding region near Follistatin controls head colour polymorphism in the Gouldian finch.</title>
        <authorList>
            <person name="Toomey M.B."/>
            <person name="Marques C.I."/>
            <person name="Andrade P."/>
            <person name="Araujo P.M."/>
            <person name="Sabatino S."/>
            <person name="Gazda M.A."/>
            <person name="Afonso S."/>
            <person name="Lopes R.J."/>
            <person name="Corbo J.C."/>
            <person name="Carneiro M."/>
        </authorList>
    </citation>
    <scope>NUCLEOTIDE SEQUENCE [LARGE SCALE GENOMIC DNA]</scope>
    <source>
        <strain evidence="1">Red01</strain>
        <tissue evidence="1">Muscle</tissue>
    </source>
</reference>
<dbReference type="Proteomes" id="UP000276834">
    <property type="component" value="Unassembled WGS sequence"/>
</dbReference>
<evidence type="ECO:0000313" key="2">
    <source>
        <dbReference type="Proteomes" id="UP000276834"/>
    </source>
</evidence>
<keyword evidence="2" id="KW-1185">Reference proteome</keyword>
<dbReference type="AlphaFoldDB" id="A0A3L8S0V1"/>
<dbReference type="EMBL" id="QUSF01000092">
    <property type="protein sequence ID" value="RLV93313.1"/>
    <property type="molecule type" value="Genomic_DNA"/>
</dbReference>
<name>A0A3L8S0V1_CHLGU</name>
<proteinExistence type="predicted"/>
<protein>
    <submittedName>
        <fullName evidence="1">Uncharacterized protein</fullName>
    </submittedName>
</protein>